<evidence type="ECO:0000256" key="1">
    <source>
        <dbReference type="SAM" id="SignalP"/>
    </source>
</evidence>
<dbReference type="EMBL" id="JAEUBD010000526">
    <property type="protein sequence ID" value="KAH3673999.1"/>
    <property type="molecule type" value="Genomic_DNA"/>
</dbReference>
<comment type="caution">
    <text evidence="2">The sequence shown here is derived from an EMBL/GenBank/DDBJ whole genome shotgun (WGS) entry which is preliminary data.</text>
</comment>
<organism evidence="2 3">
    <name type="scientific">Ogataea polymorpha</name>
    <dbReference type="NCBI Taxonomy" id="460523"/>
    <lineage>
        <taxon>Eukaryota</taxon>
        <taxon>Fungi</taxon>
        <taxon>Dikarya</taxon>
        <taxon>Ascomycota</taxon>
        <taxon>Saccharomycotina</taxon>
        <taxon>Pichiomycetes</taxon>
        <taxon>Pichiales</taxon>
        <taxon>Pichiaceae</taxon>
        <taxon>Ogataea</taxon>
    </lineage>
</organism>
<evidence type="ECO:0000313" key="3">
    <source>
        <dbReference type="Proteomes" id="UP000788993"/>
    </source>
</evidence>
<gene>
    <name evidence="2" type="ORF">OGATHE_001979</name>
</gene>
<keyword evidence="1" id="KW-0732">Signal</keyword>
<reference evidence="2" key="2">
    <citation type="submission" date="2021-01" db="EMBL/GenBank/DDBJ databases">
        <authorList>
            <person name="Schikora-Tamarit M.A."/>
        </authorList>
    </citation>
    <scope>NUCLEOTIDE SEQUENCE</scope>
    <source>
        <strain evidence="2">NCAIM Y.01608</strain>
    </source>
</reference>
<sequence>MKKRVSPISLPIMLGLVTSSATAVSVWEVVGSEGAFSVFGSTSLTSLKADIDCGSCGITTPGPEAATAPVSGASVALLEPSIPETFECPAGSRVLAASVDVVAVVVPAGALLDESQGSLSVFGSTSLTSEKAEIECGLAGTTTPGSPSVTC</sequence>
<dbReference type="Proteomes" id="UP000788993">
    <property type="component" value="Unassembled WGS sequence"/>
</dbReference>
<evidence type="ECO:0000313" key="2">
    <source>
        <dbReference type="EMBL" id="KAH3673999.1"/>
    </source>
</evidence>
<keyword evidence="3" id="KW-1185">Reference proteome</keyword>
<reference evidence="2" key="1">
    <citation type="journal article" date="2021" name="Open Biol.">
        <title>Shared evolutionary footprints suggest mitochondrial oxidative damage underlies multiple complex I losses in fungi.</title>
        <authorList>
            <person name="Schikora-Tamarit M.A."/>
            <person name="Marcet-Houben M."/>
            <person name="Nosek J."/>
            <person name="Gabaldon T."/>
        </authorList>
    </citation>
    <scope>NUCLEOTIDE SEQUENCE</scope>
    <source>
        <strain evidence="2">NCAIM Y.01608</strain>
    </source>
</reference>
<dbReference type="AlphaFoldDB" id="A0A9P8TCS8"/>
<proteinExistence type="predicted"/>
<feature type="signal peptide" evidence="1">
    <location>
        <begin position="1"/>
        <end position="23"/>
    </location>
</feature>
<protein>
    <submittedName>
        <fullName evidence="2">Uncharacterized protein</fullName>
    </submittedName>
</protein>
<name>A0A9P8TCS8_9ASCO</name>
<feature type="chain" id="PRO_5040122770" evidence="1">
    <location>
        <begin position="24"/>
        <end position="151"/>
    </location>
</feature>
<accession>A0A9P8TCS8</accession>